<reference evidence="1" key="1">
    <citation type="submission" date="2020-04" db="EMBL/GenBank/DDBJ databases">
        <authorList>
            <person name="Alioto T."/>
            <person name="Alioto T."/>
            <person name="Gomez Garrido J."/>
        </authorList>
    </citation>
    <scope>NUCLEOTIDE SEQUENCE</scope>
    <source>
        <strain evidence="1">A484AB</strain>
    </source>
</reference>
<dbReference type="OrthoDB" id="7683421at2759"/>
<sequence>MDRKQAITLTLHHVTYMSPESQKEIIQLLAKDVRRQVVKEIKDAKIVWHEELEENIKVVENALKLRNLSKTRWTNEAESICVVRTSYELIMNALSSILNSGDFNNSTKAAAKGFYDKMMSICFILSIMFMKNIMSKTKQMTEALQEEELNIL</sequence>
<evidence type="ECO:0000313" key="1">
    <source>
        <dbReference type="EMBL" id="CAB4015502.1"/>
    </source>
</evidence>
<dbReference type="Proteomes" id="UP001152795">
    <property type="component" value="Unassembled WGS sequence"/>
</dbReference>
<evidence type="ECO:0000313" key="2">
    <source>
        <dbReference type="Proteomes" id="UP001152795"/>
    </source>
</evidence>
<gene>
    <name evidence="1" type="ORF">PACLA_8A021752</name>
</gene>
<dbReference type="AlphaFoldDB" id="A0A7D9IX95"/>
<dbReference type="EMBL" id="CACRXK020008740">
    <property type="protein sequence ID" value="CAB4015502.1"/>
    <property type="molecule type" value="Genomic_DNA"/>
</dbReference>
<name>A0A7D9IX95_PARCT</name>
<organism evidence="1 2">
    <name type="scientific">Paramuricea clavata</name>
    <name type="common">Red gorgonian</name>
    <name type="synonym">Violescent sea-whip</name>
    <dbReference type="NCBI Taxonomy" id="317549"/>
    <lineage>
        <taxon>Eukaryota</taxon>
        <taxon>Metazoa</taxon>
        <taxon>Cnidaria</taxon>
        <taxon>Anthozoa</taxon>
        <taxon>Octocorallia</taxon>
        <taxon>Malacalcyonacea</taxon>
        <taxon>Plexauridae</taxon>
        <taxon>Paramuricea</taxon>
    </lineage>
</organism>
<keyword evidence="2" id="KW-1185">Reference proteome</keyword>
<proteinExistence type="predicted"/>
<accession>A0A7D9IX95</accession>
<protein>
    <submittedName>
        <fullName evidence="1">Uncharacterized protein</fullName>
    </submittedName>
</protein>
<comment type="caution">
    <text evidence="1">The sequence shown here is derived from an EMBL/GenBank/DDBJ whole genome shotgun (WGS) entry which is preliminary data.</text>
</comment>